<evidence type="ECO:0000259" key="2">
    <source>
        <dbReference type="PROSITE" id="PS51857"/>
    </source>
</evidence>
<feature type="region of interest" description="Disordered" evidence="1">
    <location>
        <begin position="89"/>
        <end position="122"/>
    </location>
</feature>
<dbReference type="EMBL" id="SUNJ01011822">
    <property type="protein sequence ID" value="TPP58597.1"/>
    <property type="molecule type" value="Genomic_DNA"/>
</dbReference>
<sequence>MAETAPPETDKSKQRSGPRKLLEECIKGDFKWFNVESGYGFIHRHIIDNDIFVHRSASLKNNPNKLQRYLREGEVEFYVVEGDKGDGAWQVTGPNYAPVQGSDYDSPRGGMYQGRDRGMNPG</sequence>
<name>A0A504YKS3_FASGI</name>
<dbReference type="Proteomes" id="UP000316759">
    <property type="component" value="Unassembled WGS sequence"/>
</dbReference>
<organism evidence="3 4">
    <name type="scientific">Fasciola gigantica</name>
    <name type="common">Giant liver fluke</name>
    <dbReference type="NCBI Taxonomy" id="46835"/>
    <lineage>
        <taxon>Eukaryota</taxon>
        <taxon>Metazoa</taxon>
        <taxon>Spiralia</taxon>
        <taxon>Lophotrochozoa</taxon>
        <taxon>Platyhelminthes</taxon>
        <taxon>Trematoda</taxon>
        <taxon>Digenea</taxon>
        <taxon>Plagiorchiida</taxon>
        <taxon>Echinostomata</taxon>
        <taxon>Echinostomatoidea</taxon>
        <taxon>Fasciolidae</taxon>
        <taxon>Fasciola</taxon>
    </lineage>
</organism>
<dbReference type="PANTHER" id="PTHR11544">
    <property type="entry name" value="COLD SHOCK DOMAIN CONTAINING PROTEINS"/>
    <property type="match status" value="1"/>
</dbReference>
<dbReference type="OrthoDB" id="203339at2759"/>
<gene>
    <name evidence="3" type="ORF">FGIG_05340</name>
</gene>
<dbReference type="PRINTS" id="PR00050">
    <property type="entry name" value="COLDSHOCK"/>
</dbReference>
<dbReference type="GO" id="GO:0003676">
    <property type="term" value="F:nucleic acid binding"/>
    <property type="evidence" value="ECO:0007669"/>
    <property type="project" value="InterPro"/>
</dbReference>
<comment type="caution">
    <text evidence="3">The sequence shown here is derived from an EMBL/GenBank/DDBJ whole genome shotgun (WGS) entry which is preliminary data.</text>
</comment>
<dbReference type="SUPFAM" id="SSF50249">
    <property type="entry name" value="Nucleic acid-binding proteins"/>
    <property type="match status" value="1"/>
</dbReference>
<keyword evidence="4" id="KW-1185">Reference proteome</keyword>
<evidence type="ECO:0000256" key="1">
    <source>
        <dbReference type="SAM" id="MobiDB-lite"/>
    </source>
</evidence>
<dbReference type="Pfam" id="PF00313">
    <property type="entry name" value="CSD"/>
    <property type="match status" value="1"/>
</dbReference>
<accession>A0A504YKS3</accession>
<dbReference type="InterPro" id="IPR002059">
    <property type="entry name" value="CSP_DNA-bd"/>
</dbReference>
<dbReference type="InterPro" id="IPR012340">
    <property type="entry name" value="NA-bd_OB-fold"/>
</dbReference>
<reference evidence="3 4" key="1">
    <citation type="submission" date="2019-04" db="EMBL/GenBank/DDBJ databases">
        <title>Annotation for the trematode Fasciola gigantica.</title>
        <authorList>
            <person name="Choi Y.-J."/>
        </authorList>
    </citation>
    <scope>NUCLEOTIDE SEQUENCE [LARGE SCALE GENOMIC DNA]</scope>
    <source>
        <strain evidence="3">Uganda_cow_1</strain>
    </source>
</reference>
<protein>
    <submittedName>
        <fullName evidence="3">Putative cold shock domain protein A</fullName>
    </submittedName>
</protein>
<evidence type="ECO:0000313" key="4">
    <source>
        <dbReference type="Proteomes" id="UP000316759"/>
    </source>
</evidence>
<evidence type="ECO:0000313" key="3">
    <source>
        <dbReference type="EMBL" id="TPP58597.1"/>
    </source>
</evidence>
<dbReference type="PROSITE" id="PS51857">
    <property type="entry name" value="CSD_2"/>
    <property type="match status" value="1"/>
</dbReference>
<proteinExistence type="predicted"/>
<feature type="domain" description="CSD" evidence="2">
    <location>
        <begin position="25"/>
        <end position="93"/>
    </location>
</feature>
<dbReference type="InterPro" id="IPR050181">
    <property type="entry name" value="Cold_shock_domain"/>
</dbReference>
<dbReference type="Gene3D" id="2.40.50.140">
    <property type="entry name" value="Nucleic acid-binding proteins"/>
    <property type="match status" value="1"/>
</dbReference>
<dbReference type="STRING" id="46835.A0A504YKS3"/>
<dbReference type="CDD" id="cd04458">
    <property type="entry name" value="CSP_CDS"/>
    <property type="match status" value="1"/>
</dbReference>
<dbReference type="AlphaFoldDB" id="A0A504YKS3"/>